<dbReference type="InterPro" id="IPR037185">
    <property type="entry name" value="EmrE-like"/>
</dbReference>
<evidence type="ECO:0000313" key="3">
    <source>
        <dbReference type="EMBL" id="PXW99276.1"/>
    </source>
</evidence>
<dbReference type="InterPro" id="IPR000620">
    <property type="entry name" value="EamA_dom"/>
</dbReference>
<feature type="transmembrane region" description="Helical" evidence="1">
    <location>
        <begin position="188"/>
        <end position="208"/>
    </location>
</feature>
<feature type="domain" description="EamA" evidence="2">
    <location>
        <begin position="9"/>
        <end position="142"/>
    </location>
</feature>
<dbReference type="Pfam" id="PF00892">
    <property type="entry name" value="EamA"/>
    <property type="match status" value="2"/>
</dbReference>
<sequence>MTSRTNSRTGDLAALGTVAIWTGFILISRLGGRSALTACDVLALRLGTAALVLLPLSVGARRLPAGIWRDPRLWCLAMLGGAGYGLLVYSGFKHAPAAHGAILLPGLQPFLIALLAWLTTGALPGRARLTGLVAMGAGLACVAWPYVSGQDRWSADLLLGDGLLLLSSVVWAGYSLLAKRWGPAPWTLTRFVALASALVYLPVYLLWLPKALSQVPVGMLIFQGLYQGLGPTILAMLLFLKAVQHLGPERTGAMIALVPVLAGLAAAPLLGEAVTAWLLGGLALVSTGAFLAARPTTVARGTSRPS</sequence>
<dbReference type="OrthoDB" id="4167046at2"/>
<comment type="caution">
    <text evidence="3">The sequence shown here is derived from an EMBL/GenBank/DDBJ whole genome shotgun (WGS) entry which is preliminary data.</text>
</comment>
<feature type="transmembrane region" description="Helical" evidence="1">
    <location>
        <begin position="276"/>
        <end position="293"/>
    </location>
</feature>
<proteinExistence type="predicted"/>
<gene>
    <name evidence="3" type="ORF">C7444_101105</name>
</gene>
<dbReference type="Proteomes" id="UP000247811">
    <property type="component" value="Unassembled WGS sequence"/>
</dbReference>
<feature type="transmembrane region" description="Helical" evidence="1">
    <location>
        <begin position="73"/>
        <end position="92"/>
    </location>
</feature>
<evidence type="ECO:0000259" key="2">
    <source>
        <dbReference type="Pfam" id="PF00892"/>
    </source>
</evidence>
<evidence type="ECO:0000256" key="1">
    <source>
        <dbReference type="SAM" id="Phobius"/>
    </source>
</evidence>
<keyword evidence="1" id="KW-1133">Transmembrane helix</keyword>
<keyword evidence="1" id="KW-0472">Membrane</keyword>
<feature type="transmembrane region" description="Helical" evidence="1">
    <location>
        <begin position="153"/>
        <end position="176"/>
    </location>
</feature>
<dbReference type="AlphaFoldDB" id="A0A318H5F7"/>
<dbReference type="RefSeq" id="WP_110398867.1">
    <property type="nucleotide sequence ID" value="NZ_QJJS01000001.1"/>
</dbReference>
<reference evidence="3 4" key="1">
    <citation type="submission" date="2018-05" db="EMBL/GenBank/DDBJ databases">
        <title>Genomic Encyclopedia of Type Strains, Phase IV (KMG-IV): sequencing the most valuable type-strain genomes for metagenomic binning, comparative biology and taxonomic classification.</title>
        <authorList>
            <person name="Goeker M."/>
        </authorList>
    </citation>
    <scope>NUCLEOTIDE SEQUENCE [LARGE SCALE GENOMIC DNA]</scope>
    <source>
        <strain evidence="3 4">DSM 566</strain>
    </source>
</reference>
<feature type="transmembrane region" description="Helical" evidence="1">
    <location>
        <begin position="12"/>
        <end position="30"/>
    </location>
</feature>
<dbReference type="PANTHER" id="PTHR22911:SF137">
    <property type="entry name" value="SOLUTE CARRIER FAMILY 35 MEMBER G2-RELATED"/>
    <property type="match status" value="1"/>
</dbReference>
<evidence type="ECO:0000313" key="4">
    <source>
        <dbReference type="Proteomes" id="UP000247811"/>
    </source>
</evidence>
<dbReference type="SUPFAM" id="SSF103481">
    <property type="entry name" value="Multidrug resistance efflux transporter EmrE"/>
    <property type="match status" value="2"/>
</dbReference>
<name>A0A318H5F7_9BURK</name>
<feature type="transmembrane region" description="Helical" evidence="1">
    <location>
        <begin position="98"/>
        <end position="117"/>
    </location>
</feature>
<dbReference type="PANTHER" id="PTHR22911">
    <property type="entry name" value="ACYL-MALONYL CONDENSING ENZYME-RELATED"/>
    <property type="match status" value="1"/>
</dbReference>
<dbReference type="EMBL" id="QJJS01000001">
    <property type="protein sequence ID" value="PXW99276.1"/>
    <property type="molecule type" value="Genomic_DNA"/>
</dbReference>
<organism evidence="3 4">
    <name type="scientific">Sphaerotilus hippei</name>
    <dbReference type="NCBI Taxonomy" id="744406"/>
    <lineage>
        <taxon>Bacteria</taxon>
        <taxon>Pseudomonadati</taxon>
        <taxon>Pseudomonadota</taxon>
        <taxon>Betaproteobacteria</taxon>
        <taxon>Burkholderiales</taxon>
        <taxon>Sphaerotilaceae</taxon>
        <taxon>Sphaerotilus</taxon>
    </lineage>
</organism>
<feature type="transmembrane region" description="Helical" evidence="1">
    <location>
        <begin position="129"/>
        <end position="147"/>
    </location>
</feature>
<keyword evidence="1" id="KW-0812">Transmembrane</keyword>
<accession>A0A318H5F7</accession>
<feature type="transmembrane region" description="Helical" evidence="1">
    <location>
        <begin position="252"/>
        <end position="270"/>
    </location>
</feature>
<protein>
    <submittedName>
        <fullName evidence="3">Threonine/homoserine efflux transporter RhtA</fullName>
    </submittedName>
</protein>
<feature type="transmembrane region" description="Helical" evidence="1">
    <location>
        <begin position="220"/>
        <end position="240"/>
    </location>
</feature>
<feature type="domain" description="EamA" evidence="2">
    <location>
        <begin position="159"/>
        <end position="292"/>
    </location>
</feature>
<feature type="transmembrane region" description="Helical" evidence="1">
    <location>
        <begin position="42"/>
        <end position="61"/>
    </location>
</feature>
<keyword evidence="4" id="KW-1185">Reference proteome</keyword>
<dbReference type="GO" id="GO:0016020">
    <property type="term" value="C:membrane"/>
    <property type="evidence" value="ECO:0007669"/>
    <property type="project" value="InterPro"/>
</dbReference>